<dbReference type="GO" id="GO:0005886">
    <property type="term" value="C:plasma membrane"/>
    <property type="evidence" value="ECO:0007669"/>
    <property type="project" value="UniProtKB-SubCell"/>
</dbReference>
<dbReference type="SUPFAM" id="SSF111369">
    <property type="entry name" value="HlyD-like secretion proteins"/>
    <property type="match status" value="1"/>
</dbReference>
<comment type="subcellular location">
    <subcellularLocation>
        <location evidence="1">Cell envelope</location>
    </subcellularLocation>
</comment>
<dbReference type="InterPro" id="IPR058626">
    <property type="entry name" value="MdtA-like_b-barrel"/>
</dbReference>
<feature type="domain" description="Multidrug resistance protein MdtA-like barrel-sandwich hybrid" evidence="6">
    <location>
        <begin position="79"/>
        <end position="218"/>
    </location>
</feature>
<dbReference type="Gene3D" id="2.40.30.170">
    <property type="match status" value="1"/>
</dbReference>
<dbReference type="NCBIfam" id="TIGR01730">
    <property type="entry name" value="RND_mfp"/>
    <property type="match status" value="1"/>
</dbReference>
<proteinExistence type="inferred from homology"/>
<evidence type="ECO:0000256" key="2">
    <source>
        <dbReference type="ARBA" id="ARBA00009477"/>
    </source>
</evidence>
<dbReference type="Gene3D" id="1.10.287.470">
    <property type="entry name" value="Helix hairpin bin"/>
    <property type="match status" value="1"/>
</dbReference>
<evidence type="ECO:0000313" key="10">
    <source>
        <dbReference type="Proteomes" id="UP000234752"/>
    </source>
</evidence>
<evidence type="ECO:0000259" key="6">
    <source>
        <dbReference type="Pfam" id="PF25917"/>
    </source>
</evidence>
<comment type="similarity">
    <text evidence="2">Belongs to the membrane fusion protein (MFP) (TC 8.A.1) family.</text>
</comment>
<evidence type="ECO:0000259" key="8">
    <source>
        <dbReference type="Pfam" id="PF25967"/>
    </source>
</evidence>
<dbReference type="PANTHER" id="PTHR30158">
    <property type="entry name" value="ACRA/E-RELATED COMPONENT OF DRUG EFFLUX TRANSPORTER"/>
    <property type="match status" value="1"/>
</dbReference>
<dbReference type="KEGG" id="ncb:C0V82_16440"/>
<feature type="signal peptide" evidence="4">
    <location>
        <begin position="1"/>
        <end position="37"/>
    </location>
</feature>
<feature type="coiled-coil region" evidence="3">
    <location>
        <begin position="120"/>
        <end position="147"/>
    </location>
</feature>
<evidence type="ECO:0000259" key="5">
    <source>
        <dbReference type="Pfam" id="PF25876"/>
    </source>
</evidence>
<dbReference type="GO" id="GO:0022857">
    <property type="term" value="F:transmembrane transporter activity"/>
    <property type="evidence" value="ECO:0007669"/>
    <property type="project" value="InterPro"/>
</dbReference>
<reference evidence="9 10" key="1">
    <citation type="submission" date="2017-12" db="EMBL/GenBank/DDBJ databases">
        <title>Genomes of bacteria within cyanobacterial aggregates.</title>
        <authorList>
            <person name="Cai H."/>
        </authorList>
    </citation>
    <scope>NUCLEOTIDE SEQUENCE [LARGE SCALE GENOMIC DNA]</scope>
    <source>
        <strain evidence="9 10">TH16</strain>
    </source>
</reference>
<feature type="chain" id="PRO_5014927577" evidence="4">
    <location>
        <begin position="38"/>
        <end position="409"/>
    </location>
</feature>
<feature type="domain" description="Multidrug resistance protein MdtA-like alpha-helical hairpin" evidence="5">
    <location>
        <begin position="120"/>
        <end position="189"/>
    </location>
</feature>
<gene>
    <name evidence="9" type="ORF">C0V82_16440</name>
</gene>
<dbReference type="EMBL" id="CP025612">
    <property type="protein sequence ID" value="AUN32014.1"/>
    <property type="molecule type" value="Genomic_DNA"/>
</dbReference>
<dbReference type="Pfam" id="PF25917">
    <property type="entry name" value="BSH_RND"/>
    <property type="match status" value="1"/>
</dbReference>
<evidence type="ECO:0000256" key="3">
    <source>
        <dbReference type="SAM" id="Coils"/>
    </source>
</evidence>
<dbReference type="InterPro" id="IPR058624">
    <property type="entry name" value="MdtA-like_HH"/>
</dbReference>
<sequence>MTGRTGNNKVQGTHVMRTTTRLSGSLFLLALTLTACGQDGGGAGMGMGAMPPPEVAVVAVNPAPYTLTSELTGRVTPYRVAEIRPQVSGIIKDRLFTEGSDVKAGQSLYQIDPATYRAALAQAQADLKSAEAQLTSVKARAGRYKELVAVKGVSQQEYDDAMAELGAREAAVAAAKAAVETARINLDYAGLTSPIAGRVGRSRVTPGALVTAGQAEMLTSVTQLDPIYIDLTQSADAVAALRRQVAAGEATIPEGGKLKVKLILPDGTAYAEDGALDFSDITVDEGTGTIGLRATFPNPRLELLPGMFVRAVVDQGTRADAMLVPQQAVIIGPGGVATAMVVGKEDKVEIRPVTAAKAVGDQWVVTKGLAPKERVIVQGVLKAAPGAPVKPVPYNPAPAAAGAAPAPAR</sequence>
<dbReference type="Pfam" id="PF25944">
    <property type="entry name" value="Beta-barrel_RND"/>
    <property type="match status" value="1"/>
</dbReference>
<evidence type="ECO:0000256" key="4">
    <source>
        <dbReference type="SAM" id="SignalP"/>
    </source>
</evidence>
<dbReference type="InterPro" id="IPR058627">
    <property type="entry name" value="MdtA-like_C"/>
</dbReference>
<dbReference type="Proteomes" id="UP000234752">
    <property type="component" value="Chromosome eg_2"/>
</dbReference>
<dbReference type="Pfam" id="PF25967">
    <property type="entry name" value="RND-MFP_C"/>
    <property type="match status" value="1"/>
</dbReference>
<dbReference type="GO" id="GO:0046677">
    <property type="term" value="P:response to antibiotic"/>
    <property type="evidence" value="ECO:0007669"/>
    <property type="project" value="TreeGrafter"/>
</dbReference>
<dbReference type="InterPro" id="IPR006143">
    <property type="entry name" value="RND_pump_MFP"/>
</dbReference>
<feature type="domain" description="Multidrug resistance protein MdtA-like C-terminal permuted SH3" evidence="8">
    <location>
        <begin position="320"/>
        <end position="380"/>
    </location>
</feature>
<dbReference type="Gene3D" id="2.40.50.100">
    <property type="match status" value="1"/>
</dbReference>
<dbReference type="InterPro" id="IPR058625">
    <property type="entry name" value="MdtA-like_BSH"/>
</dbReference>
<feature type="domain" description="Multidrug resistance protein MdtA-like beta-barrel" evidence="7">
    <location>
        <begin position="226"/>
        <end position="316"/>
    </location>
</feature>
<dbReference type="FunFam" id="2.40.420.20:FF:000001">
    <property type="entry name" value="Efflux RND transporter periplasmic adaptor subunit"/>
    <property type="match status" value="1"/>
</dbReference>
<dbReference type="Pfam" id="PF25876">
    <property type="entry name" value="HH_MFP_RND"/>
    <property type="match status" value="1"/>
</dbReference>
<name>A0A2K9NFW1_9PROT</name>
<organism evidence="9 10">
    <name type="scientific">Niveispirillum cyanobacteriorum</name>
    <dbReference type="NCBI Taxonomy" id="1612173"/>
    <lineage>
        <taxon>Bacteria</taxon>
        <taxon>Pseudomonadati</taxon>
        <taxon>Pseudomonadota</taxon>
        <taxon>Alphaproteobacteria</taxon>
        <taxon>Rhodospirillales</taxon>
        <taxon>Azospirillaceae</taxon>
        <taxon>Niveispirillum</taxon>
    </lineage>
</organism>
<evidence type="ECO:0000259" key="7">
    <source>
        <dbReference type="Pfam" id="PF25944"/>
    </source>
</evidence>
<evidence type="ECO:0000256" key="1">
    <source>
        <dbReference type="ARBA" id="ARBA00004196"/>
    </source>
</evidence>
<keyword evidence="4" id="KW-0732">Signal</keyword>
<dbReference type="AlphaFoldDB" id="A0A2K9NFW1"/>
<keyword evidence="10" id="KW-1185">Reference proteome</keyword>
<dbReference type="PANTHER" id="PTHR30158:SF3">
    <property type="entry name" value="MULTIDRUG EFFLUX PUMP SUBUNIT ACRA-RELATED"/>
    <property type="match status" value="1"/>
</dbReference>
<accession>A0A2K9NFW1</accession>
<evidence type="ECO:0000313" key="9">
    <source>
        <dbReference type="EMBL" id="AUN32014.1"/>
    </source>
</evidence>
<protein>
    <submittedName>
        <fullName evidence="9">Efflux transporter periplasmic adaptor subunit</fullName>
    </submittedName>
</protein>
<dbReference type="Gene3D" id="2.40.420.20">
    <property type="match status" value="1"/>
</dbReference>
<keyword evidence="3" id="KW-0175">Coiled coil</keyword>